<gene>
    <name evidence="5" type="primary">LOC113795999</name>
</gene>
<dbReference type="CDD" id="cd08023">
    <property type="entry name" value="GH16_laminarinase_like"/>
    <property type="match status" value="1"/>
</dbReference>
<accession>A0A5J6DDP9</accession>
<dbReference type="PANTHER" id="PTHR10963:SF55">
    <property type="entry name" value="GLYCOSIDE HYDROLASE FAMILY 16 PROTEIN"/>
    <property type="match status" value="1"/>
</dbReference>
<proteinExistence type="inferred from homology"/>
<dbReference type="InterPro" id="IPR050546">
    <property type="entry name" value="Glycosyl_Hydrlase_16"/>
</dbReference>
<dbReference type="KEGG" id="dpte:113795999"/>
<reference evidence="5" key="2">
    <citation type="submission" date="2025-04" db="UniProtKB">
        <authorList>
            <consortium name="RefSeq"/>
        </authorList>
    </citation>
    <scope>IDENTIFICATION</scope>
    <source>
        <strain evidence="5">Airmid</strain>
    </source>
</reference>
<dbReference type="GO" id="GO:0005975">
    <property type="term" value="P:carbohydrate metabolic process"/>
    <property type="evidence" value="ECO:0007669"/>
    <property type="project" value="InterPro"/>
</dbReference>
<dbReference type="OMA" id="IDIMEFY"/>
<keyword evidence="3" id="KW-0326">Glycosidase</keyword>
<keyword evidence="3" id="KW-0378">Hydrolase</keyword>
<dbReference type="Pfam" id="PF00722">
    <property type="entry name" value="Glyco_hydro_16"/>
    <property type="match status" value="1"/>
</dbReference>
<dbReference type="RefSeq" id="XP_027202044.1">
    <property type="nucleotide sequence ID" value="XM_027346243.1"/>
</dbReference>
<dbReference type="PROSITE" id="PS51762">
    <property type="entry name" value="GH16_2"/>
    <property type="match status" value="1"/>
</dbReference>
<dbReference type="EC" id="3.2.1.6" evidence="3"/>
<keyword evidence="4" id="KW-1185">Reference proteome</keyword>
<dbReference type="SUPFAM" id="SSF49899">
    <property type="entry name" value="Concanavalin A-like lectins/glucanases"/>
    <property type="match status" value="1"/>
</dbReference>
<feature type="domain" description="GH16" evidence="2">
    <location>
        <begin position="10"/>
        <end position="288"/>
    </location>
</feature>
<evidence type="ECO:0000313" key="4">
    <source>
        <dbReference type="Proteomes" id="UP000515146"/>
    </source>
</evidence>
<dbReference type="OrthoDB" id="4781at2759"/>
<dbReference type="InterPro" id="IPR000757">
    <property type="entry name" value="Beta-glucanase-like"/>
</dbReference>
<protein>
    <submittedName>
        <fullName evidence="3">Beta-1,3 glucanase</fullName>
        <ecNumber evidence="3">3.2.1.6</ecNumber>
    </submittedName>
    <submittedName>
        <fullName evidence="5">Uncharacterized protein LOC113795999</fullName>
    </submittedName>
</protein>
<name>A0A5J6DDP9_DERPT</name>
<dbReference type="AlphaFoldDB" id="A0A5J6DDP9"/>
<sequence>MNLNTFMMLSLFENILQPSIATAIDHHHHHRQRREEHRNLVWSDEFDSDRLDDQNWIYEQHCGRFNQELECYTKHREKNVRIENGHLMIEVCVEPYNGYNFTSGRLLTRKSWKYGRFEIRARMPHGYQLWPAIWMLAKHETYGGWPTNGEIDIAEIIGNTADLMSSSIHYGPTVETMISMTSGVKNFSIDLSKDFHLYTLDWNEKHLQWSLDNRPYYSVNLDRIMCCDDKSIKSPYTKKVQPFDQPFYLILNVAVGGTFFGQPPYVTPEQAKKWPKNTMEIDYIRIFQ</sequence>
<dbReference type="InterPro" id="IPR013320">
    <property type="entry name" value="ConA-like_dom_sf"/>
</dbReference>
<evidence type="ECO:0000259" key="2">
    <source>
        <dbReference type="PROSITE" id="PS51762"/>
    </source>
</evidence>
<evidence type="ECO:0000256" key="1">
    <source>
        <dbReference type="ARBA" id="ARBA00006865"/>
    </source>
</evidence>
<evidence type="ECO:0000313" key="5">
    <source>
        <dbReference type="RefSeq" id="XP_027202044.1"/>
    </source>
</evidence>
<dbReference type="SMR" id="A0A5J6DDP9"/>
<evidence type="ECO:0000313" key="3">
    <source>
        <dbReference type="EMBL" id="QER90686.1"/>
    </source>
</evidence>
<dbReference type="Proteomes" id="UP000515146">
    <property type="component" value="Unplaced"/>
</dbReference>
<comment type="similarity">
    <text evidence="1">Belongs to the glycosyl hydrolase 16 family.</text>
</comment>
<dbReference type="GO" id="GO:0052861">
    <property type="term" value="F:endo-1,3(4)-beta-glucanase activity"/>
    <property type="evidence" value="ECO:0007669"/>
    <property type="project" value="UniProtKB-EC"/>
</dbReference>
<dbReference type="Gene3D" id="2.60.120.200">
    <property type="match status" value="1"/>
</dbReference>
<organism evidence="3">
    <name type="scientific">Dermatophagoides pteronyssinus</name>
    <name type="common">European house dust mite</name>
    <dbReference type="NCBI Taxonomy" id="6956"/>
    <lineage>
        <taxon>Eukaryota</taxon>
        <taxon>Metazoa</taxon>
        <taxon>Ecdysozoa</taxon>
        <taxon>Arthropoda</taxon>
        <taxon>Chelicerata</taxon>
        <taxon>Arachnida</taxon>
        <taxon>Acari</taxon>
        <taxon>Acariformes</taxon>
        <taxon>Sarcoptiformes</taxon>
        <taxon>Astigmata</taxon>
        <taxon>Psoroptidia</taxon>
        <taxon>Analgoidea</taxon>
        <taxon>Pyroglyphidae</taxon>
        <taxon>Dermatophagoidinae</taxon>
        <taxon>Dermatophagoides</taxon>
    </lineage>
</organism>
<dbReference type="PANTHER" id="PTHR10963">
    <property type="entry name" value="GLYCOSYL HYDROLASE-RELATED"/>
    <property type="match status" value="1"/>
</dbReference>
<dbReference type="EMBL" id="MN187005">
    <property type="protein sequence ID" value="QER90686.1"/>
    <property type="molecule type" value="Genomic_DNA"/>
</dbReference>
<reference evidence="3" key="1">
    <citation type="journal article" date="2019" name="Insect Biochem. Mol. Biol.">
        <title>Characterisation of three novel ?-1,3 glucanases from the medically important house dust mite Dermatophagoides pteronyssinus (airmid).</title>
        <authorList>
            <person name="Waldron R."/>
            <person name="McGowan J."/>
            <person name="Gordon N."/>
            <person name="Mitchell E.B."/>
            <person name="Fitzpatrick D.A."/>
            <person name="Doyle S."/>
        </authorList>
    </citation>
    <scope>NUCLEOTIDE SEQUENCE</scope>
</reference>